<dbReference type="InterPro" id="IPR050639">
    <property type="entry name" value="SSR_resolvase"/>
</dbReference>
<evidence type="ECO:0000313" key="19">
    <source>
        <dbReference type="Proteomes" id="UP000285697"/>
    </source>
</evidence>
<evidence type="ECO:0000259" key="3">
    <source>
        <dbReference type="PROSITE" id="PS51737"/>
    </source>
</evidence>
<evidence type="ECO:0000259" key="2">
    <source>
        <dbReference type="PROSITE" id="PS51736"/>
    </source>
</evidence>
<dbReference type="EMBL" id="QRIS01000013">
    <property type="protein sequence ID" value="RHG84200.1"/>
    <property type="molecule type" value="Genomic_DNA"/>
</dbReference>
<evidence type="ECO:0000313" key="6">
    <source>
        <dbReference type="EMBL" id="MDB8739717.1"/>
    </source>
</evidence>
<dbReference type="Proteomes" id="UP000283992">
    <property type="component" value="Unassembled WGS sequence"/>
</dbReference>
<dbReference type="Proteomes" id="UP001297422">
    <property type="component" value="Unassembled WGS sequence"/>
</dbReference>
<organism evidence="14 17">
    <name type="scientific">Mediterraneibacter gnavus</name>
    <name type="common">Ruminococcus gnavus</name>
    <dbReference type="NCBI Taxonomy" id="33038"/>
    <lineage>
        <taxon>Bacteria</taxon>
        <taxon>Bacillati</taxon>
        <taxon>Bacillota</taxon>
        <taxon>Clostridia</taxon>
        <taxon>Lachnospirales</taxon>
        <taxon>Lachnospiraceae</taxon>
        <taxon>Mediterraneibacter</taxon>
    </lineage>
</organism>
<dbReference type="Proteomes" id="UP001211731">
    <property type="component" value="Unassembled WGS sequence"/>
</dbReference>
<evidence type="ECO:0000313" key="14">
    <source>
        <dbReference type="EMBL" id="RHJ07301.1"/>
    </source>
</evidence>
<dbReference type="Proteomes" id="UP000283834">
    <property type="component" value="Unassembled WGS sequence"/>
</dbReference>
<evidence type="ECO:0000313" key="17">
    <source>
        <dbReference type="Proteomes" id="UP000283992"/>
    </source>
</evidence>
<evidence type="ECO:0000313" key="4">
    <source>
        <dbReference type="EMBL" id="MCB5495258.1"/>
    </source>
</evidence>
<dbReference type="Pfam" id="PF00239">
    <property type="entry name" value="Resolvase"/>
    <property type="match status" value="1"/>
</dbReference>
<dbReference type="Proteomes" id="UP000285697">
    <property type="component" value="Unassembled WGS sequence"/>
</dbReference>
<evidence type="ECO:0000313" key="20">
    <source>
        <dbReference type="Proteomes" id="UP000286137"/>
    </source>
</evidence>
<dbReference type="SUPFAM" id="SSF53041">
    <property type="entry name" value="Resolvase-like"/>
    <property type="match status" value="1"/>
</dbReference>
<dbReference type="EMBL" id="JAQMLR010000015">
    <property type="protein sequence ID" value="MDB8739717.1"/>
    <property type="molecule type" value="Genomic_DNA"/>
</dbReference>
<dbReference type="Gene3D" id="3.40.50.1390">
    <property type="entry name" value="Resolvase, N-terminal catalytic domain"/>
    <property type="match status" value="1"/>
</dbReference>
<dbReference type="Pfam" id="PF13408">
    <property type="entry name" value="Zn_ribbon_recom"/>
    <property type="match status" value="1"/>
</dbReference>
<feature type="domain" description="Resolvase/invertase-type recombinase catalytic" evidence="2">
    <location>
        <begin position="6"/>
        <end position="160"/>
    </location>
</feature>
<dbReference type="AlphaFoldDB" id="A0A396GEI8"/>
<dbReference type="EMBL" id="QRLN01000032">
    <property type="protein sequence ID" value="RHJ07301.1"/>
    <property type="molecule type" value="Genomic_DNA"/>
</dbReference>
<dbReference type="Proteomes" id="UP000284472">
    <property type="component" value="Unassembled WGS sequence"/>
</dbReference>
<keyword evidence="1" id="KW-0175">Coiled coil</keyword>
<evidence type="ECO:0000313" key="11">
    <source>
        <dbReference type="EMBL" id="RHD00858.1"/>
    </source>
</evidence>
<evidence type="ECO:0000313" key="9">
    <source>
        <dbReference type="EMBL" id="RGQ63518.1"/>
    </source>
</evidence>
<accession>A0A396GEI8</accession>
<dbReference type="SMART" id="SM00857">
    <property type="entry name" value="Resolvase"/>
    <property type="match status" value="1"/>
</dbReference>
<dbReference type="EMBL" id="JAAIRM010000056">
    <property type="protein sequence ID" value="NSI20900.1"/>
    <property type="molecule type" value="Genomic_DNA"/>
</dbReference>
<dbReference type="EMBL" id="JAPZEG010000032">
    <property type="protein sequence ID" value="MDE1205042.1"/>
    <property type="molecule type" value="Genomic_DNA"/>
</dbReference>
<reference evidence="15 16" key="1">
    <citation type="submission" date="2018-08" db="EMBL/GenBank/DDBJ databases">
        <title>A genome reference for cultivated species of the human gut microbiota.</title>
        <authorList>
            <person name="Zou Y."/>
            <person name="Xue W."/>
            <person name="Luo G."/>
        </authorList>
    </citation>
    <scope>NUCLEOTIDE SEQUENCE [LARGE SCALE GENOMIC DNA]</scope>
    <source>
        <strain evidence="10 15">AF19-16AC</strain>
        <strain evidence="9 20">AF27-4BH</strain>
        <strain evidence="14 17">AM12-54</strain>
        <strain evidence="13 16">AM21-18</strain>
        <strain evidence="12 19">AM22-7AC</strain>
        <strain evidence="11 18">AM32-6</strain>
    </source>
</reference>
<dbReference type="InterPro" id="IPR036162">
    <property type="entry name" value="Resolvase-like_N_sf"/>
</dbReference>
<dbReference type="RefSeq" id="WP_004221691.1">
    <property type="nucleotide sequence ID" value="NZ_AP031446.1"/>
</dbReference>
<reference evidence="8" key="2">
    <citation type="journal article" date="2020" name="Cell Host Microbe">
        <title>Functional and Genomic Variation between Human-Derived Isolates of Lachnospiraceae Reveals Inter- and Intra-Species Diversity.</title>
        <authorList>
            <person name="Sorbara M.T."/>
            <person name="Littmann E.R."/>
            <person name="Fontana E."/>
            <person name="Moody T.U."/>
            <person name="Kohout C.E."/>
            <person name="Gjonbalaj M."/>
            <person name="Eaton V."/>
            <person name="Seok R."/>
            <person name="Leiner I.M."/>
            <person name="Pamer E.G."/>
        </authorList>
    </citation>
    <scope>NUCLEOTIDE SEQUENCE</scope>
    <source>
        <strain evidence="8">MSK.22.53</strain>
    </source>
</reference>
<dbReference type="EMBL" id="QRIA01000001">
    <property type="protein sequence ID" value="RHG22305.1"/>
    <property type="molecule type" value="Genomic_DNA"/>
</dbReference>
<evidence type="ECO:0000313" key="10">
    <source>
        <dbReference type="EMBL" id="RGT40399.1"/>
    </source>
</evidence>
<protein>
    <submittedName>
        <fullName evidence="4 14">Recombinase</fullName>
    </submittedName>
</protein>
<dbReference type="GO" id="GO:0000150">
    <property type="term" value="F:DNA strand exchange activity"/>
    <property type="evidence" value="ECO:0007669"/>
    <property type="project" value="InterPro"/>
</dbReference>
<dbReference type="PANTHER" id="PTHR30461:SF23">
    <property type="entry name" value="DNA RECOMBINASE-RELATED"/>
    <property type="match status" value="1"/>
</dbReference>
<comment type="caution">
    <text evidence="14">The sequence shown here is derived from an EMBL/GenBank/DDBJ whole genome shotgun (WGS) entry which is preliminary data.</text>
</comment>
<sequence>MKNRLKIAMYLRLSKEDDWNAQESNSISYQRLLLRGYIERNFENYEILEFVDDGYSGTSMDRPAMQELLAAARQKKVDCIIVKDFSRFARDYVETGFYVEQIFPFLGIRFISVNDHYDSEAVTKKTIGMNLAFKTLVNDLYSKDLSVKVTSSLHSKKERGIYCSGNCPFGYRKKAEDRNQVEIVEEEAAVVREIFRLTLEGYTSVDIAKKFHKEKVKTPVEYLIERGATHRKPVGKEFSWQHTTICTILKNHFYAGDMVYGKYKKDKVGGKNHLKPRSEWKITYNHHEPIIEREVFDAVQQTRGISKPYQPQKAHILIGKVVCGECGKALRYRKAKNPYFYCNERYTTGDENCVSQVNVFFLEQVLLAALQKEIRRQMELEEVWSQYQEVQKEKYHVKRDKLQKSQQALDAVGKEQITLYERYGKREIQREEYIEFREELQKKEDFIKSEIQEQEMRLAEVETEFHAELPDAHIIWKECKINELNQEVVDTFIKKINVWDEQHMEIIWNFSDGKE</sequence>
<dbReference type="InterPro" id="IPR011109">
    <property type="entry name" value="DNA_bind_recombinase_dom"/>
</dbReference>
<dbReference type="EMBL" id="QRTJ01000033">
    <property type="protein sequence ID" value="RGQ63518.1"/>
    <property type="molecule type" value="Genomic_DNA"/>
</dbReference>
<dbReference type="InterPro" id="IPR038109">
    <property type="entry name" value="DNA_bind_recomb_sf"/>
</dbReference>
<evidence type="ECO:0000313" key="12">
    <source>
        <dbReference type="EMBL" id="RHG22305.1"/>
    </source>
</evidence>
<gene>
    <name evidence="14" type="ORF">DW142_14890</name>
    <name evidence="13" type="ORF">DW243_08840</name>
    <name evidence="12" type="ORF">DW270_00010</name>
    <name evidence="11" type="ORF">DW812_16700</name>
    <name evidence="10" type="ORF">DWX36_04055</name>
    <name evidence="9" type="ORF">DWY88_13705</name>
    <name evidence="8" type="ORF">G4958_16520</name>
    <name evidence="5" type="ORF">LIQ08_11890</name>
    <name evidence="4" type="ORF">LIQ10_16210</name>
    <name evidence="7" type="ORF">O4N78_16045</name>
    <name evidence="6" type="ORF">PNU63_13215</name>
</gene>
<reference evidence="4" key="4">
    <citation type="submission" date="2021-10" db="EMBL/GenBank/DDBJ databases">
        <title>Collection of gut derived symbiotic bacterial strains cultured from healthy donors.</title>
        <authorList>
            <person name="Lin H."/>
            <person name="Littmann E."/>
            <person name="Claire K."/>
            <person name="Pamer E."/>
        </authorList>
    </citation>
    <scope>NUCLEOTIDE SEQUENCE</scope>
    <source>
        <strain evidence="5">MSK.23.18</strain>
        <strain evidence="4">MSK.23.4</strain>
    </source>
</reference>
<proteinExistence type="predicted"/>
<dbReference type="EMBL" id="JAJBOM010000017">
    <property type="protein sequence ID" value="MCB5619847.1"/>
    <property type="molecule type" value="Genomic_DNA"/>
</dbReference>
<dbReference type="GO" id="GO:0003677">
    <property type="term" value="F:DNA binding"/>
    <property type="evidence" value="ECO:0007669"/>
    <property type="project" value="InterPro"/>
</dbReference>
<evidence type="ECO:0000313" key="18">
    <source>
        <dbReference type="Proteomes" id="UP000284472"/>
    </source>
</evidence>
<reference evidence="7" key="5">
    <citation type="submission" date="2022-12" db="EMBL/GenBank/DDBJ databases">
        <title>Genome of R. gnavus strain RSHDN_120.</title>
        <authorList>
            <person name="Abdugheni R."/>
        </authorList>
    </citation>
    <scope>NUCLEOTIDE SEQUENCE</scope>
    <source>
        <strain evidence="7">RSHDN_120</strain>
    </source>
</reference>
<evidence type="ECO:0000313" key="13">
    <source>
        <dbReference type="EMBL" id="RHG84200.1"/>
    </source>
</evidence>
<evidence type="ECO:0000313" key="5">
    <source>
        <dbReference type="EMBL" id="MCB5619847.1"/>
    </source>
</evidence>
<feature type="coiled-coil region" evidence="1">
    <location>
        <begin position="437"/>
        <end position="464"/>
    </location>
</feature>
<dbReference type="EMBL" id="JAJBNC010000035">
    <property type="protein sequence ID" value="MCB5495258.1"/>
    <property type="molecule type" value="Genomic_DNA"/>
</dbReference>
<name>A0A396GEI8_MEDGN</name>
<dbReference type="InterPro" id="IPR025827">
    <property type="entry name" value="Zn_ribbon_recom_dom"/>
</dbReference>
<dbReference type="Proteomes" id="UP000283981">
    <property type="component" value="Unassembled WGS sequence"/>
</dbReference>
<evidence type="ECO:0000313" key="7">
    <source>
        <dbReference type="EMBL" id="MDE1205042.1"/>
    </source>
</evidence>
<dbReference type="Pfam" id="PF07508">
    <property type="entry name" value="Recombinase"/>
    <property type="match status" value="1"/>
</dbReference>
<reference evidence="6" key="6">
    <citation type="submission" date="2023-01" db="EMBL/GenBank/DDBJ databases">
        <title>Human gut microbiome strain richness.</title>
        <authorList>
            <person name="Chen-Liaw A."/>
        </authorList>
    </citation>
    <scope>NUCLEOTIDE SEQUENCE</scope>
    <source>
        <strain evidence="6">1001217st1_A9_1001217B_191108</strain>
    </source>
</reference>
<dbReference type="GeneID" id="57433237"/>
<dbReference type="EMBL" id="QRWQ01000003">
    <property type="protein sequence ID" value="RGT40399.1"/>
    <property type="molecule type" value="Genomic_DNA"/>
</dbReference>
<dbReference type="Gene3D" id="3.90.1750.20">
    <property type="entry name" value="Putative Large Serine Recombinase, Chain B, Domain 2"/>
    <property type="match status" value="1"/>
</dbReference>
<evidence type="ECO:0000256" key="1">
    <source>
        <dbReference type="SAM" id="Coils"/>
    </source>
</evidence>
<dbReference type="InterPro" id="IPR006119">
    <property type="entry name" value="Resolv_N"/>
</dbReference>
<dbReference type="PANTHER" id="PTHR30461">
    <property type="entry name" value="DNA-INVERTASE FROM LAMBDOID PROPHAGE"/>
    <property type="match status" value="1"/>
</dbReference>
<dbReference type="EMBL" id="QSIR01000040">
    <property type="protein sequence ID" value="RHD00858.1"/>
    <property type="molecule type" value="Genomic_DNA"/>
</dbReference>
<dbReference type="Proteomes" id="UP001296643">
    <property type="component" value="Unassembled WGS sequence"/>
</dbReference>
<evidence type="ECO:0000313" key="15">
    <source>
        <dbReference type="Proteomes" id="UP000283834"/>
    </source>
</evidence>
<dbReference type="Proteomes" id="UP000286137">
    <property type="component" value="Unassembled WGS sequence"/>
</dbReference>
<dbReference type="PROSITE" id="PS51737">
    <property type="entry name" value="RECOMBINASE_DNA_BIND"/>
    <property type="match status" value="1"/>
</dbReference>
<dbReference type="Proteomes" id="UP001297370">
    <property type="component" value="Unassembled WGS sequence"/>
</dbReference>
<evidence type="ECO:0000313" key="16">
    <source>
        <dbReference type="Proteomes" id="UP000283981"/>
    </source>
</evidence>
<reference evidence="8" key="3">
    <citation type="submission" date="2020-02" db="EMBL/GenBank/DDBJ databases">
        <authorList>
            <person name="Littmann E."/>
            <person name="Sorbara M."/>
        </authorList>
    </citation>
    <scope>NUCLEOTIDE SEQUENCE</scope>
    <source>
        <strain evidence="8">MSK.22.53</strain>
    </source>
</reference>
<dbReference type="PROSITE" id="PS51736">
    <property type="entry name" value="RECOMBINASES_3"/>
    <property type="match status" value="1"/>
</dbReference>
<feature type="domain" description="Recombinase" evidence="3">
    <location>
        <begin position="168"/>
        <end position="309"/>
    </location>
</feature>
<dbReference type="Proteomes" id="UP001149331">
    <property type="component" value="Unassembled WGS sequence"/>
</dbReference>
<evidence type="ECO:0000313" key="8">
    <source>
        <dbReference type="EMBL" id="NSI20900.1"/>
    </source>
</evidence>